<keyword evidence="10" id="KW-0997">Cell inner membrane</keyword>
<dbReference type="RefSeq" id="WP_266122930.1">
    <property type="nucleotide sequence ID" value="NZ_JAJHNU010000003.1"/>
</dbReference>
<evidence type="ECO:0000313" key="11">
    <source>
        <dbReference type="EMBL" id="MDN4122067.1"/>
    </source>
</evidence>
<dbReference type="Proteomes" id="UP001168613">
    <property type="component" value="Unassembled WGS sequence"/>
</dbReference>
<dbReference type="PANTHER" id="PTHR35091">
    <property type="entry name" value="FLAGELLAR PROTEIN FLIL"/>
    <property type="match status" value="1"/>
</dbReference>
<evidence type="ECO:0000256" key="1">
    <source>
        <dbReference type="ARBA" id="ARBA00002254"/>
    </source>
</evidence>
<evidence type="ECO:0000313" key="12">
    <source>
        <dbReference type="Proteomes" id="UP001168613"/>
    </source>
</evidence>
<evidence type="ECO:0000256" key="8">
    <source>
        <dbReference type="ARBA" id="ARBA00022989"/>
    </source>
</evidence>
<evidence type="ECO:0000256" key="5">
    <source>
        <dbReference type="ARBA" id="ARBA00022500"/>
    </source>
</evidence>
<evidence type="ECO:0000256" key="9">
    <source>
        <dbReference type="ARBA" id="ARBA00023136"/>
    </source>
</evidence>
<comment type="similarity">
    <text evidence="3 10">Belongs to the FliL family.</text>
</comment>
<keyword evidence="9 10" id="KW-0472">Membrane</keyword>
<dbReference type="Pfam" id="PF03748">
    <property type="entry name" value="FliL"/>
    <property type="match status" value="1"/>
</dbReference>
<accession>A0ABT8EL96</accession>
<evidence type="ECO:0000256" key="6">
    <source>
        <dbReference type="ARBA" id="ARBA00022692"/>
    </source>
</evidence>
<sequence length="170" mass="18917">MAAKSRFARFAINLLVVLLIILISVGVTLYYSWKQDSRPSWATWGQSSAQASVANPLPAAPPPNTEKPIFAGLEPFTVTLNEHGRARILYVGISLQVPDDNSRKIIQEFMPVVRDRVLQILAEQIPSRIQTPEGREDLVHSLSKGLQTPYEPTNVAPRINNVLFTAFVIQ</sequence>
<keyword evidence="7 10" id="KW-0283">Flagellar rotation</keyword>
<keyword evidence="6 10" id="KW-0812">Transmembrane</keyword>
<comment type="caution">
    <text evidence="11">The sequence shown here is derived from an EMBL/GenBank/DDBJ whole genome shotgun (WGS) entry which is preliminary data.</text>
</comment>
<keyword evidence="12" id="KW-1185">Reference proteome</keyword>
<keyword evidence="4" id="KW-1003">Cell membrane</keyword>
<keyword evidence="11" id="KW-0966">Cell projection</keyword>
<evidence type="ECO:0000256" key="10">
    <source>
        <dbReference type="RuleBase" id="RU364125"/>
    </source>
</evidence>
<comment type="subcellular location">
    <subcellularLocation>
        <location evidence="10">Cell inner membrane</location>
    </subcellularLocation>
    <subcellularLocation>
        <location evidence="2">Cell membrane</location>
        <topology evidence="2">Single-pass membrane protein</topology>
    </subcellularLocation>
</comment>
<keyword evidence="11" id="KW-0282">Flagellum</keyword>
<dbReference type="PANTHER" id="PTHR35091:SF2">
    <property type="entry name" value="FLAGELLAR PROTEIN FLIL"/>
    <property type="match status" value="1"/>
</dbReference>
<evidence type="ECO:0000256" key="2">
    <source>
        <dbReference type="ARBA" id="ARBA00004162"/>
    </source>
</evidence>
<comment type="function">
    <text evidence="1 10">Controls the rotational direction of flagella during chemotaxis.</text>
</comment>
<organism evidence="11 12">
    <name type="scientific">Alcaligenes endophyticus</name>
    <dbReference type="NCBI Taxonomy" id="1929088"/>
    <lineage>
        <taxon>Bacteria</taxon>
        <taxon>Pseudomonadati</taxon>
        <taxon>Pseudomonadota</taxon>
        <taxon>Betaproteobacteria</taxon>
        <taxon>Burkholderiales</taxon>
        <taxon>Alcaligenaceae</taxon>
        <taxon>Alcaligenes</taxon>
    </lineage>
</organism>
<protein>
    <recommendedName>
        <fullName evidence="10">Flagellar protein FliL</fullName>
    </recommendedName>
</protein>
<keyword evidence="8 10" id="KW-1133">Transmembrane helix</keyword>
<evidence type="ECO:0000256" key="4">
    <source>
        <dbReference type="ARBA" id="ARBA00022475"/>
    </source>
</evidence>
<dbReference type="InterPro" id="IPR005503">
    <property type="entry name" value="FliL"/>
</dbReference>
<keyword evidence="11" id="KW-0969">Cilium</keyword>
<keyword evidence="5 10" id="KW-0145">Chemotaxis</keyword>
<name>A0ABT8EL96_9BURK</name>
<proteinExistence type="inferred from homology"/>
<gene>
    <name evidence="11" type="ORF">LMS43_12280</name>
</gene>
<evidence type="ECO:0000256" key="7">
    <source>
        <dbReference type="ARBA" id="ARBA00022779"/>
    </source>
</evidence>
<feature type="transmembrane region" description="Helical" evidence="10">
    <location>
        <begin position="12"/>
        <end position="33"/>
    </location>
</feature>
<reference evidence="11" key="1">
    <citation type="submission" date="2021-11" db="EMBL/GenBank/DDBJ databases">
        <title>Draft genome sequence of Alcaligenes endophyticus type strain CCUG 75668T.</title>
        <authorList>
            <person name="Salva-Serra F."/>
            <person name="Duran R.E."/>
            <person name="Seeger M."/>
            <person name="Moore E.R.B."/>
            <person name="Jaen-Luchoro D."/>
        </authorList>
    </citation>
    <scope>NUCLEOTIDE SEQUENCE</scope>
    <source>
        <strain evidence="11">CCUG 75668</strain>
    </source>
</reference>
<dbReference type="EMBL" id="JAJHNU010000003">
    <property type="protein sequence ID" value="MDN4122067.1"/>
    <property type="molecule type" value="Genomic_DNA"/>
</dbReference>
<evidence type="ECO:0000256" key="3">
    <source>
        <dbReference type="ARBA" id="ARBA00008281"/>
    </source>
</evidence>